<keyword evidence="3" id="KW-1185">Reference proteome</keyword>
<dbReference type="Proteomes" id="UP000887226">
    <property type="component" value="Unassembled WGS sequence"/>
</dbReference>
<accession>A0A9P7Z2N8</accession>
<dbReference type="AlphaFoldDB" id="A0A9P7Z2N8"/>
<proteinExistence type="predicted"/>
<protein>
    <recommendedName>
        <fullName evidence="1">ATP phosphoribosyltransferase</fullName>
    </recommendedName>
</protein>
<dbReference type="Gene3D" id="3.30.70.120">
    <property type="match status" value="1"/>
</dbReference>
<name>A0A9P7Z2N8_9HELO</name>
<evidence type="ECO:0000313" key="3">
    <source>
        <dbReference type="Proteomes" id="UP000887226"/>
    </source>
</evidence>
<gene>
    <name evidence="2" type="ORF">BJ878DRAFT_480575</name>
</gene>
<reference evidence="2" key="1">
    <citation type="journal article" date="2021" name="IMA Fungus">
        <title>Genomic characterization of three marine fungi, including Emericellopsis atlantica sp. nov. with signatures of a generalist lifestyle and marine biomass degradation.</title>
        <authorList>
            <person name="Hagestad O.C."/>
            <person name="Hou L."/>
            <person name="Andersen J.H."/>
            <person name="Hansen E.H."/>
            <person name="Altermark B."/>
            <person name="Li C."/>
            <person name="Kuhnert E."/>
            <person name="Cox R.J."/>
            <person name="Crous P.W."/>
            <person name="Spatafora J.W."/>
            <person name="Lail K."/>
            <person name="Amirebrahimi M."/>
            <person name="Lipzen A."/>
            <person name="Pangilinan J."/>
            <person name="Andreopoulos W."/>
            <person name="Hayes R.D."/>
            <person name="Ng V."/>
            <person name="Grigoriev I.V."/>
            <person name="Jackson S.A."/>
            <person name="Sutton T.D.S."/>
            <person name="Dobson A.D.W."/>
            <person name="Rama T."/>
        </authorList>
    </citation>
    <scope>NUCLEOTIDE SEQUENCE</scope>
    <source>
        <strain evidence="2">TRa3180A</strain>
    </source>
</reference>
<organism evidence="2 3">
    <name type="scientific">Calycina marina</name>
    <dbReference type="NCBI Taxonomy" id="1763456"/>
    <lineage>
        <taxon>Eukaryota</taxon>
        <taxon>Fungi</taxon>
        <taxon>Dikarya</taxon>
        <taxon>Ascomycota</taxon>
        <taxon>Pezizomycotina</taxon>
        <taxon>Leotiomycetes</taxon>
        <taxon>Helotiales</taxon>
        <taxon>Pezizellaceae</taxon>
        <taxon>Calycina</taxon>
    </lineage>
</organism>
<sequence length="182" mass="20328">MPATPIHCMKRNILVFHVPHLSLVASKRAILATGASVIENYIKRCLATSRASQLPSLEGATPKIGTVGMLEEVKKGGSYARTGPLVTCLESRECMIYYYLPSYFQNSTYVNVTVKKQEDKQRGLCVTKGIKNQTQFETESTTTLLTTGRPVHLFALARRRERYPNLQRGYGYNNALNSVLLP</sequence>
<evidence type="ECO:0000256" key="1">
    <source>
        <dbReference type="ARBA" id="ARBA00020998"/>
    </source>
</evidence>
<dbReference type="EMBL" id="MU253936">
    <property type="protein sequence ID" value="KAG9244007.1"/>
    <property type="molecule type" value="Genomic_DNA"/>
</dbReference>
<comment type="caution">
    <text evidence="2">The sequence shown here is derived from an EMBL/GenBank/DDBJ whole genome shotgun (WGS) entry which is preliminary data.</text>
</comment>
<evidence type="ECO:0000313" key="2">
    <source>
        <dbReference type="EMBL" id="KAG9244007.1"/>
    </source>
</evidence>
<dbReference type="InterPro" id="IPR015867">
    <property type="entry name" value="N-reg_PII/ATP_PRibTrfase_C"/>
</dbReference>